<dbReference type="VEuPathDB" id="FungiDB:P168DRAFT_125689"/>
<evidence type="ECO:0000313" key="2">
    <source>
        <dbReference type="Proteomes" id="UP000234254"/>
    </source>
</evidence>
<reference evidence="1" key="1">
    <citation type="submission" date="2016-12" db="EMBL/GenBank/DDBJ databases">
        <title>The genomes of Aspergillus section Nigri reveals drivers in fungal speciation.</title>
        <authorList>
            <consortium name="DOE Joint Genome Institute"/>
            <person name="Vesth T.C."/>
            <person name="Nybo J."/>
            <person name="Theobald S."/>
            <person name="Brandl J."/>
            <person name="Frisvad J.C."/>
            <person name="Nielsen K.F."/>
            <person name="Lyhne E.K."/>
            <person name="Kogle M.E."/>
            <person name="Kuo A."/>
            <person name="Riley R."/>
            <person name="Clum A."/>
            <person name="Nolan M."/>
            <person name="Lipzen A."/>
            <person name="Salamov A."/>
            <person name="Henrissat B."/>
            <person name="Wiebenga A."/>
            <person name="De vries R.P."/>
            <person name="Grigoriev I.V."/>
            <person name="Mortensen U.H."/>
            <person name="Andersen M.R."/>
            <person name="Baker S.E."/>
        </authorList>
    </citation>
    <scope>NUCLEOTIDE SEQUENCE</scope>
    <source>
        <strain evidence="1">IBT 28561</strain>
    </source>
</reference>
<keyword evidence="2" id="KW-1185">Reference proteome</keyword>
<dbReference type="EMBL" id="MSFM01000004">
    <property type="protein sequence ID" value="PKY05500.1"/>
    <property type="molecule type" value="Genomic_DNA"/>
</dbReference>
<protein>
    <submittedName>
        <fullName evidence="1">Uncharacterized protein</fullName>
    </submittedName>
</protein>
<dbReference type="AlphaFoldDB" id="A0A2I1D6K0"/>
<evidence type="ECO:0000313" key="1">
    <source>
        <dbReference type="EMBL" id="PKY05500.1"/>
    </source>
</evidence>
<sequence length="90" mass="10762">MGFEMEGLNSVWWWVIPWKLYRDYKGQIFKRPTRISCIICLLVDFSMALVFSLNRYLSHLMEHRNEGGSRIEGSLFFFRGEIIRNIIIQS</sequence>
<accession>A0A2I1D6K0</accession>
<name>A0A2I1D6K0_ASPC2</name>
<dbReference type="Proteomes" id="UP000234254">
    <property type="component" value="Unassembled WGS sequence"/>
</dbReference>
<comment type="caution">
    <text evidence="1">The sequence shown here is derived from an EMBL/GenBank/DDBJ whole genome shotgun (WGS) entry which is preliminary data.</text>
</comment>
<gene>
    <name evidence="1" type="ORF">P168DRAFT_125689</name>
</gene>
<dbReference type="RefSeq" id="XP_024694094.1">
    <property type="nucleotide sequence ID" value="XM_024832642.1"/>
</dbReference>
<dbReference type="GeneID" id="36540164"/>
<proteinExistence type="predicted"/>
<organism evidence="1 2">
    <name type="scientific">Aspergillus campestris (strain IBT 28561)</name>
    <dbReference type="NCBI Taxonomy" id="1392248"/>
    <lineage>
        <taxon>Eukaryota</taxon>
        <taxon>Fungi</taxon>
        <taxon>Dikarya</taxon>
        <taxon>Ascomycota</taxon>
        <taxon>Pezizomycotina</taxon>
        <taxon>Eurotiomycetes</taxon>
        <taxon>Eurotiomycetidae</taxon>
        <taxon>Eurotiales</taxon>
        <taxon>Aspergillaceae</taxon>
        <taxon>Aspergillus</taxon>
        <taxon>Aspergillus subgen. Circumdati</taxon>
    </lineage>
</organism>